<dbReference type="Gene3D" id="2.40.30.10">
    <property type="entry name" value="Translation factors"/>
    <property type="match status" value="1"/>
</dbReference>
<dbReference type="EMBL" id="CAJZBQ010000054">
    <property type="protein sequence ID" value="CAG9332316.1"/>
    <property type="molecule type" value="Genomic_DNA"/>
</dbReference>
<dbReference type="Proteomes" id="UP001162131">
    <property type="component" value="Unassembled WGS sequence"/>
</dbReference>
<keyword evidence="3 6" id="KW-0274">FAD</keyword>
<dbReference type="Pfam" id="PF00970">
    <property type="entry name" value="FAD_binding_6"/>
    <property type="match status" value="1"/>
</dbReference>
<dbReference type="AlphaFoldDB" id="A0AAU9K581"/>
<dbReference type="InterPro" id="IPR039261">
    <property type="entry name" value="FNR_nucleotide-bd"/>
</dbReference>
<keyword evidence="8" id="KW-1133">Transmembrane helix</keyword>
<keyword evidence="11" id="KW-1185">Reference proteome</keyword>
<feature type="binding site" evidence="6">
    <location>
        <position position="188"/>
    </location>
    <ligand>
        <name>FAD</name>
        <dbReference type="ChEBI" id="CHEBI:57692"/>
    </ligand>
</feature>
<feature type="transmembrane region" description="Helical" evidence="8">
    <location>
        <begin position="6"/>
        <end position="22"/>
    </location>
</feature>
<feature type="binding site" evidence="6">
    <location>
        <position position="132"/>
    </location>
    <ligand>
        <name>FAD</name>
        <dbReference type="ChEBI" id="CHEBI:57692"/>
    </ligand>
</feature>
<comment type="cofactor">
    <cofactor evidence="1 6 7">
        <name>FAD</name>
        <dbReference type="ChEBI" id="CHEBI:57692"/>
    </cofactor>
</comment>
<evidence type="ECO:0000256" key="5">
    <source>
        <dbReference type="ARBA" id="ARBA00023027"/>
    </source>
</evidence>
<dbReference type="PRINTS" id="PR00406">
    <property type="entry name" value="CYTB5RDTASE"/>
</dbReference>
<comment type="caution">
    <text evidence="10">The sequence shown here is derived from an EMBL/GenBank/DDBJ whole genome shotgun (WGS) entry which is preliminary data.</text>
</comment>
<evidence type="ECO:0000256" key="8">
    <source>
        <dbReference type="SAM" id="Phobius"/>
    </source>
</evidence>
<keyword evidence="2 6" id="KW-0285">Flavoprotein</keyword>
<evidence type="ECO:0000256" key="7">
    <source>
        <dbReference type="RuleBase" id="RU361226"/>
    </source>
</evidence>
<dbReference type="Pfam" id="PF00175">
    <property type="entry name" value="NAD_binding_1"/>
    <property type="match status" value="1"/>
</dbReference>
<keyword evidence="5 7" id="KW-0520">NAD</keyword>
<dbReference type="InterPro" id="IPR017927">
    <property type="entry name" value="FAD-bd_FR_type"/>
</dbReference>
<dbReference type="Gene3D" id="3.40.50.80">
    <property type="entry name" value="Nucleotide-binding domain of ferredoxin-NADP reductase (FNR) module"/>
    <property type="match status" value="1"/>
</dbReference>
<dbReference type="SUPFAM" id="SSF52343">
    <property type="entry name" value="Ferredoxin reductase-like, C-terminal NADP-linked domain"/>
    <property type="match status" value="1"/>
</dbReference>
<keyword evidence="4 7" id="KW-0560">Oxidoreductase</keyword>
<evidence type="ECO:0000313" key="11">
    <source>
        <dbReference type="Proteomes" id="UP001162131"/>
    </source>
</evidence>
<evidence type="ECO:0000256" key="4">
    <source>
        <dbReference type="ARBA" id="ARBA00023002"/>
    </source>
</evidence>
<evidence type="ECO:0000259" key="9">
    <source>
        <dbReference type="PROSITE" id="PS51384"/>
    </source>
</evidence>
<dbReference type="InterPro" id="IPR001834">
    <property type="entry name" value="CBR-like"/>
</dbReference>
<dbReference type="PANTHER" id="PTHR19370">
    <property type="entry name" value="NADH-CYTOCHROME B5 REDUCTASE"/>
    <property type="match status" value="1"/>
</dbReference>
<accession>A0AAU9K581</accession>
<reference evidence="10" key="1">
    <citation type="submission" date="2021-09" db="EMBL/GenBank/DDBJ databases">
        <authorList>
            <consortium name="AG Swart"/>
            <person name="Singh M."/>
            <person name="Singh A."/>
            <person name="Seah K."/>
            <person name="Emmerich C."/>
        </authorList>
    </citation>
    <scope>NUCLEOTIDE SEQUENCE</scope>
    <source>
        <strain evidence="10">ATCC30299</strain>
    </source>
</reference>
<evidence type="ECO:0000256" key="3">
    <source>
        <dbReference type="ARBA" id="ARBA00022827"/>
    </source>
</evidence>
<dbReference type="PROSITE" id="PS51384">
    <property type="entry name" value="FAD_FR"/>
    <property type="match status" value="1"/>
</dbReference>
<dbReference type="InterPro" id="IPR001433">
    <property type="entry name" value="OxRdtase_FAD/NAD-bd"/>
</dbReference>
<keyword evidence="8" id="KW-0472">Membrane</keyword>
<comment type="similarity">
    <text evidence="7">Belongs to the flavoprotein pyridine nucleotide cytochrome reductase family.</text>
</comment>
<dbReference type="CDD" id="cd06183">
    <property type="entry name" value="cyt_b5_reduct_like"/>
    <property type="match status" value="1"/>
</dbReference>
<evidence type="ECO:0000256" key="6">
    <source>
        <dbReference type="PIRSR" id="PIRSR601834-1"/>
    </source>
</evidence>
<name>A0AAU9K581_9CILI</name>
<dbReference type="GO" id="GO:0090524">
    <property type="term" value="F:cytochrome-b5 reductase activity, acting on NADH"/>
    <property type="evidence" value="ECO:0007669"/>
    <property type="project" value="UniProtKB-EC"/>
</dbReference>
<gene>
    <name evidence="10" type="ORF">BSTOLATCC_MIC55766</name>
</gene>
<comment type="catalytic activity">
    <reaction evidence="7">
        <text>2 Fe(III)-[cytochrome b5] + NADH = 2 Fe(II)-[cytochrome b5] + NAD(+) + H(+)</text>
        <dbReference type="Rhea" id="RHEA:46680"/>
        <dbReference type="Rhea" id="RHEA-COMP:10438"/>
        <dbReference type="Rhea" id="RHEA-COMP:10439"/>
        <dbReference type="ChEBI" id="CHEBI:15378"/>
        <dbReference type="ChEBI" id="CHEBI:29033"/>
        <dbReference type="ChEBI" id="CHEBI:29034"/>
        <dbReference type="ChEBI" id="CHEBI:57540"/>
        <dbReference type="ChEBI" id="CHEBI:57945"/>
        <dbReference type="EC" id="1.6.2.2"/>
    </reaction>
</comment>
<keyword evidence="8" id="KW-0812">Transmembrane</keyword>
<proteinExistence type="inferred from homology"/>
<sequence>MLSWHFIVFIAILVGMWLFRLFKSRPRALVPPGILKGPDTFIPVKLSEVFPISDNTKVFRFELPDDSLPLGLPLCQHILFRAKIPTKNSPEGEEIIRKYTPTSRLNDVGFFEVPIKIYSKSTHPEFPDGGIMTQYLDSLRIGDKIDISGPRGRIIYNGGGEFSIENLNGKTEKKARNIGFIAGGTGITPCLQLIQYAATNSNENLYMSLIFANQTENDILLRPLIEEFVAEQKLFVYYILTKAPEGWPMGTGYISESHIKENMPPPGPETLIFHCGPKPFNILTRQLLEKLGYTDDMICKF</sequence>
<dbReference type="InterPro" id="IPR017938">
    <property type="entry name" value="Riboflavin_synthase-like_b-brl"/>
</dbReference>
<feature type="binding site" evidence="6">
    <location>
        <position position="99"/>
    </location>
    <ligand>
        <name>FAD</name>
        <dbReference type="ChEBI" id="CHEBI:57692"/>
    </ligand>
</feature>
<protein>
    <recommendedName>
        <fullName evidence="7">NADH-cytochrome b5 reductase</fullName>
        <ecNumber evidence="7">1.6.2.2</ecNumber>
    </recommendedName>
</protein>
<feature type="binding site" evidence="6">
    <location>
        <position position="97"/>
    </location>
    <ligand>
        <name>FAD</name>
        <dbReference type="ChEBI" id="CHEBI:57692"/>
    </ligand>
</feature>
<evidence type="ECO:0000313" key="10">
    <source>
        <dbReference type="EMBL" id="CAG9332316.1"/>
    </source>
</evidence>
<evidence type="ECO:0000256" key="1">
    <source>
        <dbReference type="ARBA" id="ARBA00001974"/>
    </source>
</evidence>
<dbReference type="SUPFAM" id="SSF63380">
    <property type="entry name" value="Riboflavin synthase domain-like"/>
    <property type="match status" value="1"/>
</dbReference>
<feature type="domain" description="FAD-binding FR-type" evidence="9">
    <location>
        <begin position="39"/>
        <end position="157"/>
    </location>
</feature>
<dbReference type="InterPro" id="IPR008333">
    <property type="entry name" value="Cbr1-like_FAD-bd_dom"/>
</dbReference>
<organism evidence="10 11">
    <name type="scientific">Blepharisma stoltei</name>
    <dbReference type="NCBI Taxonomy" id="1481888"/>
    <lineage>
        <taxon>Eukaryota</taxon>
        <taxon>Sar</taxon>
        <taxon>Alveolata</taxon>
        <taxon>Ciliophora</taxon>
        <taxon>Postciliodesmatophora</taxon>
        <taxon>Heterotrichea</taxon>
        <taxon>Heterotrichida</taxon>
        <taxon>Blepharismidae</taxon>
        <taxon>Blepharisma</taxon>
    </lineage>
</organism>
<dbReference type="PRINTS" id="PR00371">
    <property type="entry name" value="FPNCR"/>
</dbReference>
<dbReference type="InterPro" id="IPR001709">
    <property type="entry name" value="Flavoprot_Pyr_Nucl_cyt_Rdtase"/>
</dbReference>
<feature type="binding site" evidence="6">
    <location>
        <position position="116"/>
    </location>
    <ligand>
        <name>FAD</name>
        <dbReference type="ChEBI" id="CHEBI:57692"/>
    </ligand>
</feature>
<evidence type="ECO:0000256" key="2">
    <source>
        <dbReference type="ARBA" id="ARBA00022630"/>
    </source>
</evidence>
<dbReference type="EC" id="1.6.2.2" evidence="7"/>